<dbReference type="Gene3D" id="3.90.640.10">
    <property type="entry name" value="Actin, Chain A, domain 4"/>
    <property type="match status" value="1"/>
</dbReference>
<feature type="compositionally biased region" description="Polar residues" evidence="4">
    <location>
        <begin position="424"/>
        <end position="437"/>
    </location>
</feature>
<sequence length="689" mass="72479">MTVLLGVSMGTRAVRTAQPRAEQFQAPVADASGLVTDIERPLFFRNELIDSVGGDLPHLAAESIGAAVETEPELATGVAYRDPRQADALHAALAGAHLHNYHLVHEVEAVVEYLAATGEARDHRSVALFDLGSSGLTVSVVDLVQRTVTASQRSGEYSGDLLDAYVRNNQLQRLGKKTTDPDIALFEKRCRIAKERLSTQDAVCLPDASGMILLSRENFELLITDLLDEAIEFARGVLIGANVPIDAVVLIGGGARMPIVQKRVGPLLELPSIVPTEPETVAARGAALAARPHSRTRTAPRPTSDANRHATQPKPPVRVDPATRVDSALTSAPAPQHRPAPPRPPQSRAAQPRPPQPPPPPAAPIRPIPARTESLHAAPQVPSPAPTATRPVPARPWVASAAAATSTAATTTADTTTAEAPVDPTSTAGGFESSRFTDSVVDSSNSLAVEPESSPAVADDVLDDHVQGARVDGEVVALSTNAGEGTVEGAVDDSDVAETAVAHSVTKAPEKRIDPEATGDDDGKPVPFQLKNIYWLDADYDDDDGEDDRTRARRRLRTGGVLALCLAAVVAVSGFMLTHQNTPQVVDTSVSRTQTQTPAVTTVAPTSEIPAPVLPPPAPETTVAPTTEPSETEVYQEPWTPEPTTTTAEPAPPPPVESVPPTTQQPPPLIPGFPDFTLPGFPPIAPPAP</sequence>
<keyword evidence="1" id="KW-0547">Nucleotide-binding</keyword>
<gene>
    <name evidence="5" type="ORF">O4220_05110</name>
</gene>
<evidence type="ECO:0000313" key="5">
    <source>
        <dbReference type="EMBL" id="MCZ4517888.1"/>
    </source>
</evidence>
<proteinExistence type="predicted"/>
<accession>A0ABT4MA93</accession>
<feature type="compositionally biased region" description="Low complexity" evidence="4">
    <location>
        <begin position="399"/>
        <end position="420"/>
    </location>
</feature>
<evidence type="ECO:0000256" key="4">
    <source>
        <dbReference type="SAM" id="MobiDB-lite"/>
    </source>
</evidence>
<dbReference type="Pfam" id="PF00012">
    <property type="entry name" value="HSP70"/>
    <property type="match status" value="1"/>
</dbReference>
<evidence type="ECO:0000313" key="6">
    <source>
        <dbReference type="Proteomes" id="UP001081071"/>
    </source>
</evidence>
<feature type="compositionally biased region" description="Pro residues" evidence="4">
    <location>
        <begin position="352"/>
        <end position="367"/>
    </location>
</feature>
<name>A0ABT4MA93_9NOCA</name>
<dbReference type="PANTHER" id="PTHR42749:SF1">
    <property type="entry name" value="CELL SHAPE-DETERMINING PROTEIN MREB"/>
    <property type="match status" value="1"/>
</dbReference>
<feature type="region of interest" description="Disordered" evidence="4">
    <location>
        <begin position="283"/>
        <end position="367"/>
    </location>
</feature>
<dbReference type="InterPro" id="IPR043129">
    <property type="entry name" value="ATPase_NBD"/>
</dbReference>
<dbReference type="Gene3D" id="3.30.420.40">
    <property type="match status" value="2"/>
</dbReference>
<comment type="caution">
    <text evidence="5">The sequence shown here is derived from an EMBL/GenBank/DDBJ whole genome shotgun (WGS) entry which is preliminary data.</text>
</comment>
<evidence type="ECO:0000256" key="1">
    <source>
        <dbReference type="ARBA" id="ARBA00022741"/>
    </source>
</evidence>
<evidence type="ECO:0000256" key="2">
    <source>
        <dbReference type="ARBA" id="ARBA00022840"/>
    </source>
</evidence>
<feature type="region of interest" description="Disordered" evidence="4">
    <location>
        <begin position="399"/>
        <end position="437"/>
    </location>
</feature>
<organism evidence="5 6">
    <name type="scientific">Rhodococcus ruber</name>
    <dbReference type="NCBI Taxonomy" id="1830"/>
    <lineage>
        <taxon>Bacteria</taxon>
        <taxon>Bacillati</taxon>
        <taxon>Actinomycetota</taxon>
        <taxon>Actinomycetes</taxon>
        <taxon>Mycobacteriales</taxon>
        <taxon>Nocardiaceae</taxon>
        <taxon>Rhodococcus</taxon>
    </lineage>
</organism>
<dbReference type="SUPFAM" id="SSF53067">
    <property type="entry name" value="Actin-like ATPase domain"/>
    <property type="match status" value="1"/>
</dbReference>
<feature type="compositionally biased region" description="Low complexity" evidence="4">
    <location>
        <begin position="596"/>
        <end position="611"/>
    </location>
</feature>
<feature type="region of interest" description="Disordered" evidence="4">
    <location>
        <begin position="596"/>
        <end position="689"/>
    </location>
</feature>
<feature type="compositionally biased region" description="Pro residues" evidence="4">
    <location>
        <begin position="680"/>
        <end position="689"/>
    </location>
</feature>
<feature type="compositionally biased region" description="Pro residues" evidence="4">
    <location>
        <begin position="336"/>
        <end position="345"/>
    </location>
</feature>
<keyword evidence="3" id="KW-0143">Chaperone</keyword>
<dbReference type="PANTHER" id="PTHR42749">
    <property type="entry name" value="CELL SHAPE-DETERMINING PROTEIN MREB"/>
    <property type="match status" value="1"/>
</dbReference>
<feature type="compositionally biased region" description="Low complexity" evidence="4">
    <location>
        <begin position="620"/>
        <end position="649"/>
    </location>
</feature>
<protein>
    <submittedName>
        <fullName evidence="5">Hsp70 family protein</fullName>
    </submittedName>
</protein>
<evidence type="ECO:0000256" key="3">
    <source>
        <dbReference type="ARBA" id="ARBA00023186"/>
    </source>
</evidence>
<dbReference type="Proteomes" id="UP001081071">
    <property type="component" value="Unassembled WGS sequence"/>
</dbReference>
<dbReference type="InterPro" id="IPR013126">
    <property type="entry name" value="Hsp_70_fam"/>
</dbReference>
<feature type="compositionally biased region" description="Pro residues" evidence="4">
    <location>
        <begin position="650"/>
        <end position="671"/>
    </location>
</feature>
<reference evidence="5" key="1">
    <citation type="submission" date="2022-12" db="EMBL/GenBank/DDBJ databases">
        <authorList>
            <person name="Krivoruchko A.V."/>
            <person name="Elkin A."/>
        </authorList>
    </citation>
    <scope>NUCLEOTIDE SEQUENCE</scope>
    <source>
        <strain evidence="5">IEGM 1391</strain>
    </source>
</reference>
<keyword evidence="2" id="KW-0067">ATP-binding</keyword>
<dbReference type="EMBL" id="JAPWIJ010000002">
    <property type="protein sequence ID" value="MCZ4517888.1"/>
    <property type="molecule type" value="Genomic_DNA"/>
</dbReference>
<keyword evidence="6" id="KW-1185">Reference proteome</keyword>
<dbReference type="RefSeq" id="WP_269602559.1">
    <property type="nucleotide sequence ID" value="NZ_JAPWIJ010000002.1"/>
</dbReference>